<evidence type="ECO:0000256" key="2">
    <source>
        <dbReference type="ARBA" id="ARBA00022490"/>
    </source>
</evidence>
<evidence type="ECO:0000256" key="3">
    <source>
        <dbReference type="ARBA" id="ARBA00023270"/>
    </source>
</evidence>
<dbReference type="InterPro" id="IPR004731">
    <property type="entry name" value="Transaldolase_3B/F6P_aldolase"/>
</dbReference>
<keyword evidence="3" id="KW-0704">Schiff base</keyword>
<dbReference type="Gene3D" id="3.20.20.70">
    <property type="entry name" value="Aldolase class I"/>
    <property type="match status" value="1"/>
</dbReference>
<gene>
    <name evidence="4" type="ORF">SAMN05660923_00370</name>
</gene>
<dbReference type="PANTHER" id="PTHR10683">
    <property type="entry name" value="TRANSALDOLASE"/>
    <property type="match status" value="1"/>
</dbReference>
<dbReference type="InterPro" id="IPR018225">
    <property type="entry name" value="Transaldolase_AS"/>
</dbReference>
<evidence type="ECO:0000256" key="1">
    <source>
        <dbReference type="ARBA" id="ARBA00004496"/>
    </source>
</evidence>
<dbReference type="PANTHER" id="PTHR10683:SF36">
    <property type="entry name" value="TRANSALDOLASE"/>
    <property type="match status" value="1"/>
</dbReference>
<keyword evidence="5" id="KW-1185">Reference proteome</keyword>
<reference evidence="4 5" key="1">
    <citation type="submission" date="2016-10" db="EMBL/GenBank/DDBJ databases">
        <authorList>
            <person name="de Groot N.N."/>
        </authorList>
    </citation>
    <scope>NUCLEOTIDE SEQUENCE [LARGE SCALE GENOMIC DNA]</scope>
    <source>
        <strain evidence="4 5">DSM 23310</strain>
    </source>
</reference>
<dbReference type="RefSeq" id="WP_093750253.1">
    <property type="nucleotide sequence ID" value="NZ_FNNG01000001.1"/>
</dbReference>
<dbReference type="Proteomes" id="UP000198828">
    <property type="component" value="Unassembled WGS sequence"/>
</dbReference>
<dbReference type="FunFam" id="3.20.20.70:FF:000018">
    <property type="entry name" value="Probable transaldolase"/>
    <property type="match status" value="1"/>
</dbReference>
<dbReference type="GO" id="GO:0005975">
    <property type="term" value="P:carbohydrate metabolic process"/>
    <property type="evidence" value="ECO:0007669"/>
    <property type="project" value="InterPro"/>
</dbReference>
<sequence length="223" mass="25011">MLIFLDTADINSIKKGIEYYPIAGVTTNPTIIAKENRDYLDLLKDIRKVIGEEKMFHIQVLATKAENIIKEAHFIKDTIGGNIYIKIPVIREGIKAIKMLKEENFKITATAIFTPQQALVAALAGANFVAPYVNRLDNISGDGVKVIRQIKKLFDTYNLDSKILAASFKNVEQVHKSSLEGAHSVTLPLEVLENLLHHPLTDSSVEAFIKDWKTAYNQTYLID</sequence>
<dbReference type="OrthoDB" id="9807051at2"/>
<name>A0A1H2RG91_9FIRM</name>
<accession>A0A1H2RG91</accession>
<protein>
    <submittedName>
        <fullName evidence="4">Fructose-6-phosphate aldolase 2</fullName>
    </submittedName>
</protein>
<dbReference type="NCBIfam" id="TIGR00875">
    <property type="entry name" value="fsa_talC_mipB"/>
    <property type="match status" value="1"/>
</dbReference>
<dbReference type="AlphaFoldDB" id="A0A1H2RG91"/>
<dbReference type="InterPro" id="IPR001585">
    <property type="entry name" value="TAL/FSA"/>
</dbReference>
<dbReference type="InterPro" id="IPR013785">
    <property type="entry name" value="Aldolase_TIM"/>
</dbReference>
<proteinExistence type="predicted"/>
<dbReference type="InterPro" id="IPR033919">
    <property type="entry name" value="TSA/FSA_arc/bac"/>
</dbReference>
<dbReference type="GO" id="GO:0005737">
    <property type="term" value="C:cytoplasm"/>
    <property type="evidence" value="ECO:0007669"/>
    <property type="project" value="UniProtKB-SubCell"/>
</dbReference>
<dbReference type="Pfam" id="PF00923">
    <property type="entry name" value="TAL_FSA"/>
    <property type="match status" value="1"/>
</dbReference>
<dbReference type="SUPFAM" id="SSF51569">
    <property type="entry name" value="Aldolase"/>
    <property type="match status" value="1"/>
</dbReference>
<dbReference type="NCBIfam" id="NF009299">
    <property type="entry name" value="PRK12656.1"/>
    <property type="match status" value="1"/>
</dbReference>
<organism evidence="4 5">
    <name type="scientific">Tepidimicrobium xylanilyticum</name>
    <dbReference type="NCBI Taxonomy" id="1123352"/>
    <lineage>
        <taxon>Bacteria</taxon>
        <taxon>Bacillati</taxon>
        <taxon>Bacillota</taxon>
        <taxon>Tissierellia</taxon>
        <taxon>Tissierellales</taxon>
        <taxon>Tepidimicrobiaceae</taxon>
        <taxon>Tepidimicrobium</taxon>
    </lineage>
</organism>
<dbReference type="CDD" id="cd00956">
    <property type="entry name" value="Transaldolase_FSA"/>
    <property type="match status" value="1"/>
</dbReference>
<evidence type="ECO:0000313" key="5">
    <source>
        <dbReference type="Proteomes" id="UP000198828"/>
    </source>
</evidence>
<keyword evidence="2" id="KW-0963">Cytoplasm</keyword>
<dbReference type="PROSITE" id="PS01054">
    <property type="entry name" value="TRANSALDOLASE_1"/>
    <property type="match status" value="1"/>
</dbReference>
<dbReference type="EMBL" id="FNNG01000001">
    <property type="protein sequence ID" value="SDW18421.1"/>
    <property type="molecule type" value="Genomic_DNA"/>
</dbReference>
<evidence type="ECO:0000313" key="4">
    <source>
        <dbReference type="EMBL" id="SDW18421.1"/>
    </source>
</evidence>
<dbReference type="GO" id="GO:0016832">
    <property type="term" value="F:aldehyde-lyase activity"/>
    <property type="evidence" value="ECO:0007669"/>
    <property type="project" value="InterPro"/>
</dbReference>
<comment type="subcellular location">
    <subcellularLocation>
        <location evidence="1">Cytoplasm</location>
    </subcellularLocation>
</comment>